<dbReference type="PANTHER" id="PTHR12832:SF15">
    <property type="entry name" value="T-COMPLEX PROTEIN 11-LIKE PROTEIN 1"/>
    <property type="match status" value="1"/>
</dbReference>
<evidence type="ECO:0000256" key="2">
    <source>
        <dbReference type="SAM" id="MobiDB-lite"/>
    </source>
</evidence>
<sequence length="604" mass="67938">MPKDSDKPGGGEDRTDSSEQSHSKRVWRGTPSPHRGNTPQSSPPRFVSAEELMETAKGVTNMALAHEIVVNTDFQVKPSEPAEGSLEKRVKDIMHKAFWDVLEAQLSENPPSYNHAIKLLAEIKETLLSFLLPGHGRLRGRIEEVLDLSLIQQQAENGALDISKLVEFVIGMMGSLCAPSRDEDIRKLREITDLVPLLKAIFPVMDKMKLDMANFAVSSIRPHLLQQSVEYERKKFQEFVEKQPNALDFTEKWLQDSAKSVLHEDQAGGAGGLPTPLAVHNHAYLCLLKWNHASDPFPETLLMDQVRFQEMQQDLEQLVLVASVLLIVYNTTGEAISGLPGLMDRLKRTIGVLLTEMHMPSFIADEALATIGERMCVELSGCLSEHGFSPFSTNRQSILKGQISAVTLPDNAIRRLIGSRIQTYLLAFLESSHRSAPTLPGGLAPVSKELEEIAMKFGRLVHFNKLVYSPFYQKILQEIVQEGETFAVKFPCTEYIFFLTNGFHKESVGLYSECPLWYWHCCCMYSLHDEIIRTKERDYLIYVKQQPSINDHVTRMRPSIFIGKEHQAHHLALSPPCEVHLICSLINCMLSLRVVVGGPQHVIV</sequence>
<reference evidence="3" key="1">
    <citation type="submission" date="2025-08" db="UniProtKB">
        <authorList>
            <consortium name="Ensembl"/>
        </authorList>
    </citation>
    <scope>IDENTIFICATION</scope>
</reference>
<dbReference type="GO" id="GO:0007165">
    <property type="term" value="P:signal transduction"/>
    <property type="evidence" value="ECO:0007669"/>
    <property type="project" value="TreeGrafter"/>
</dbReference>
<dbReference type="Pfam" id="PF05794">
    <property type="entry name" value="Tcp11"/>
    <property type="match status" value="1"/>
</dbReference>
<gene>
    <name evidence="3" type="primary">TCP11L1</name>
</gene>
<comment type="similarity">
    <text evidence="1">Belongs to the TCP11 family.</text>
</comment>
<keyword evidence="4" id="KW-1185">Reference proteome</keyword>
<dbReference type="InterPro" id="IPR008862">
    <property type="entry name" value="Tcp11"/>
</dbReference>
<dbReference type="Proteomes" id="UP000694402">
    <property type="component" value="Unassembled WGS sequence"/>
</dbReference>
<accession>A0A8C8EUA9</accession>
<proteinExistence type="inferred from homology"/>
<evidence type="ECO:0000313" key="4">
    <source>
        <dbReference type="Proteomes" id="UP000694402"/>
    </source>
</evidence>
<dbReference type="PANTHER" id="PTHR12832">
    <property type="entry name" value="TESTIS-SPECIFIC PROTEIN PBS13 T-COMPLEX 11"/>
    <property type="match status" value="1"/>
</dbReference>
<feature type="compositionally biased region" description="Basic and acidic residues" evidence="2">
    <location>
        <begin position="1"/>
        <end position="22"/>
    </location>
</feature>
<dbReference type="GeneTree" id="ENSGT00940000157402"/>
<organism evidence="3 4">
    <name type="scientific">Oncorhynchus tshawytscha</name>
    <name type="common">Chinook salmon</name>
    <name type="synonym">Salmo tshawytscha</name>
    <dbReference type="NCBI Taxonomy" id="74940"/>
    <lineage>
        <taxon>Eukaryota</taxon>
        <taxon>Metazoa</taxon>
        <taxon>Chordata</taxon>
        <taxon>Craniata</taxon>
        <taxon>Vertebrata</taxon>
        <taxon>Euteleostomi</taxon>
        <taxon>Actinopterygii</taxon>
        <taxon>Neopterygii</taxon>
        <taxon>Teleostei</taxon>
        <taxon>Protacanthopterygii</taxon>
        <taxon>Salmoniformes</taxon>
        <taxon>Salmonidae</taxon>
        <taxon>Salmoninae</taxon>
        <taxon>Oncorhynchus</taxon>
    </lineage>
</organism>
<protein>
    <recommendedName>
        <fullName evidence="5">T-complex 11, testis-specific-like 1</fullName>
    </recommendedName>
</protein>
<dbReference type="AlphaFoldDB" id="A0A8C8EUA9"/>
<evidence type="ECO:0000313" key="3">
    <source>
        <dbReference type="Ensembl" id="ENSOTSP00005024916.1"/>
    </source>
</evidence>
<name>A0A8C8EUA9_ONCTS</name>
<feature type="region of interest" description="Disordered" evidence="2">
    <location>
        <begin position="1"/>
        <end position="45"/>
    </location>
</feature>
<evidence type="ECO:0008006" key="5">
    <source>
        <dbReference type="Google" id="ProtNLM"/>
    </source>
</evidence>
<reference evidence="3" key="2">
    <citation type="submission" date="2025-09" db="UniProtKB">
        <authorList>
            <consortium name="Ensembl"/>
        </authorList>
    </citation>
    <scope>IDENTIFICATION</scope>
</reference>
<evidence type="ECO:0000256" key="1">
    <source>
        <dbReference type="ARBA" id="ARBA00010954"/>
    </source>
</evidence>
<dbReference type="Ensembl" id="ENSOTST00005026939.2">
    <property type="protein sequence ID" value="ENSOTSP00005024916.1"/>
    <property type="gene ID" value="ENSOTSG00005011745.2"/>
</dbReference>